<dbReference type="GO" id="GO:0039615">
    <property type="term" value="C:T=1 icosahedral viral capsid"/>
    <property type="evidence" value="ECO:0007669"/>
    <property type="project" value="UniProtKB-KW"/>
</dbReference>
<keyword evidence="14" id="KW-0443">Lipid metabolism</keyword>
<dbReference type="Pfam" id="PF00740">
    <property type="entry name" value="VP1_2"/>
    <property type="match status" value="2"/>
</dbReference>
<dbReference type="InterPro" id="IPR016184">
    <property type="entry name" value="Capsid/spike_ssDNA_virus"/>
</dbReference>
<keyword evidence="11" id="KW-0378">Hydrolase</keyword>
<evidence type="ECO:0000259" key="19">
    <source>
        <dbReference type="Pfam" id="PF08398"/>
    </source>
</evidence>
<dbReference type="EC" id="3.1.1.4" evidence="6"/>
<accession>W8H1C9</accession>
<evidence type="ECO:0000256" key="14">
    <source>
        <dbReference type="ARBA" id="ARBA00023098"/>
    </source>
</evidence>
<evidence type="ECO:0000256" key="10">
    <source>
        <dbReference type="ARBA" id="ARBA00022562"/>
    </source>
</evidence>
<feature type="compositionally biased region" description="Low complexity" evidence="17">
    <location>
        <begin position="147"/>
        <end position="158"/>
    </location>
</feature>
<proteinExistence type="inferred from homology"/>
<evidence type="ECO:0000256" key="17">
    <source>
        <dbReference type="SAM" id="MobiDB-lite"/>
    </source>
</evidence>
<dbReference type="InterPro" id="IPR013607">
    <property type="entry name" value="Phospholipase_A2-like"/>
</dbReference>
<dbReference type="InterPro" id="IPR036952">
    <property type="entry name" value="VP1/VP2"/>
</dbReference>
<feature type="compositionally biased region" description="Basic and acidic residues" evidence="17">
    <location>
        <begin position="97"/>
        <end position="107"/>
    </location>
</feature>
<reference evidence="20" key="2">
    <citation type="journal article" date="2014" name="J. Gen. Virol.">
        <title>High prevalence and genetic diversity of porcine bocaviruses in pigs in the USA, and identification of multiple novel porcine bocaviruses.</title>
        <authorList>
            <person name="Jiang Y.H."/>
            <person name="Xiao C.T."/>
            <person name="Yin S.H."/>
            <person name="Gerber P.F."/>
            <person name="Halbur P.G."/>
            <person name="Opriessnig T."/>
        </authorList>
    </citation>
    <scope>NUCLEOTIDE SEQUENCE</scope>
    <source>
        <strain evidence="20">IA270-2</strain>
    </source>
</reference>
<evidence type="ECO:0000313" key="20">
    <source>
        <dbReference type="EMBL" id="AHK26998.1"/>
    </source>
</evidence>
<evidence type="ECO:0000259" key="18">
    <source>
        <dbReference type="Pfam" id="PF00740"/>
    </source>
</evidence>
<evidence type="ECO:0000256" key="3">
    <source>
        <dbReference type="ARBA" id="ARBA00004192"/>
    </source>
</evidence>
<comment type="function">
    <text evidence="16">Capsid proteins self-assembles to form an icosahedral capsid with a T=1 symmetry, about 26 nm in diameter, and consisting of 60 copies of three size variants of the capsid proteins, VP1, and VP3, which differ by the presence of an N-terminal extension in the minor protein VP1. The capsid has a channel at the 5-fold axis and there are densities extending the 5-fold axis into the interior of the capsid. The capsid encapsulates the genomic ssDNA. Binding to the host receptors also induces capsid rearrangements leading to surface exposure of VP1 N-terminus, specifically its phospholipase A2-like region. The additional N-terminal region of isoform Minor capsid protein VP1, called VP1u, may serve as a lipolytic enzyme to breach the endosomal membrane during entry into host cell and might contribute to virus transport to the nucleus.</text>
</comment>
<organism evidence="20">
    <name type="scientific">Porcine bocavirus 3</name>
    <dbReference type="NCBI Taxonomy" id="1084715"/>
    <lineage>
        <taxon>Viruses</taxon>
        <taxon>Monodnaviria</taxon>
        <taxon>Shotokuvirae</taxon>
        <taxon>Cossaviricota</taxon>
        <taxon>Quintoviricetes</taxon>
        <taxon>Piccovirales</taxon>
        <taxon>Parvoviridae</taxon>
        <taxon>Parvovirinae</taxon>
        <taxon>Bocaparvovirus</taxon>
        <taxon>Bocaparvovirus ungulate5</taxon>
    </lineage>
</organism>
<evidence type="ECO:0000256" key="8">
    <source>
        <dbReference type="ARBA" id="ARBA00022431"/>
    </source>
</evidence>
<keyword evidence="9" id="KW-0167">Capsid protein</keyword>
<comment type="catalytic activity">
    <reaction evidence="1">
        <text>a 1,2-diacyl-sn-glycero-3-phosphocholine + H2O = a 1-acyl-sn-glycero-3-phosphocholine + a fatty acid + H(+)</text>
        <dbReference type="Rhea" id="RHEA:15801"/>
        <dbReference type="ChEBI" id="CHEBI:15377"/>
        <dbReference type="ChEBI" id="CHEBI:15378"/>
        <dbReference type="ChEBI" id="CHEBI:28868"/>
        <dbReference type="ChEBI" id="CHEBI:57643"/>
        <dbReference type="ChEBI" id="CHEBI:58168"/>
        <dbReference type="EC" id="3.1.1.4"/>
    </reaction>
</comment>
<evidence type="ECO:0000256" key="11">
    <source>
        <dbReference type="ARBA" id="ARBA00022801"/>
    </source>
</evidence>
<dbReference type="Gene3D" id="2.170.30.10">
    <property type="entry name" value="Parvovirus coat protein VP1/VP2"/>
    <property type="match status" value="1"/>
</dbReference>
<feature type="compositionally biased region" description="Gly residues" evidence="17">
    <location>
        <begin position="159"/>
        <end position="169"/>
    </location>
</feature>
<reference evidence="20" key="1">
    <citation type="submission" date="2013-05" db="EMBL/GenBank/DDBJ databases">
        <authorList>
            <person name="Jiang Y."/>
            <person name="Opriessnig T."/>
        </authorList>
    </citation>
    <scope>NUCLEOTIDE SEQUENCE</scope>
    <source>
        <strain evidence="20">IA270-2</strain>
    </source>
</reference>
<evidence type="ECO:0000256" key="6">
    <source>
        <dbReference type="ARBA" id="ARBA00013278"/>
    </source>
</evidence>
<evidence type="ECO:0000256" key="16">
    <source>
        <dbReference type="ARBA" id="ARBA00045359"/>
    </source>
</evidence>
<feature type="domain" description="Coat protein VP1/VP2 Parvovirus" evidence="18">
    <location>
        <begin position="171"/>
        <end position="455"/>
    </location>
</feature>
<evidence type="ECO:0000256" key="1">
    <source>
        <dbReference type="ARBA" id="ARBA00001604"/>
    </source>
</evidence>
<protein>
    <recommendedName>
        <fullName evidence="7">Minor capsid protein VP1</fullName>
        <ecNumber evidence="6">3.1.1.4</ecNumber>
    </recommendedName>
</protein>
<sequence length="688" mass="76380">MSLKRGQFRGLLFPGYNYLGPFNPLENGDPVNKADEAAKKHDQAYNNYINKGLNPYLKFNKGDQDFIDSLQSDSSVGGNFARAVFHLKKQIAPALNEPKDTGEPPAKKDKRAGNKRHLYFARLNKGAKKAKADPNNMDGDLGDNEQGAGEAPAAEGGARSAGGLGGGGGGGGGGGNHGVGISTGGWIGGSILGKNKIITRNTRQWWCPIRNDHKYKQYNQFNQSGTTFNMMGYSTPWNMFNFNQYSSHFNPNEWQWLLNRAKRFRPVRMEVKIYNLQIKQETDISGTTTYTNDLTAGLHVFCDGEHAYPWTQLPWDKGCMPELPHEVWQLPQYAYLTVCSAAQDSYDQNANEKAMRSQVPMYLLEETDHAVIRTGESIVFHHAFECGWVDNTHCSNMVQLAYINPLVDSRLVKRHYPAGSTSNPTNSQVKPFQKNGAWWPGPGYRTNQTTNAQGGASVLGPYVSGFNPDGLTYGTGPVGYGAATGPYVGGQSGLSSNATGNANLNGNYLRFTAGDGPLNENTNINIQRRSVLTGTRDQILWQCTGSGSTEQVNVYMMPNQTWDSAPICRYNPIWVKTPRVDRQTMKDTEDGTLPMAHPPGTIYVKLANIPAPTTGNYSFLNIYATGQVSCEIEWEFEEHYDKNWRPERRIDTSHMNPDVYKISDTGEYKLPDNYYDTMPTRLGLEKVL</sequence>
<evidence type="ECO:0000256" key="7">
    <source>
        <dbReference type="ARBA" id="ARBA00022267"/>
    </source>
</evidence>
<keyword evidence="13" id="KW-0442">Lipid degradation</keyword>
<evidence type="ECO:0000256" key="4">
    <source>
        <dbReference type="ARBA" id="ARBA00004328"/>
    </source>
</evidence>
<evidence type="ECO:0000256" key="5">
    <source>
        <dbReference type="ARBA" id="ARBA00005398"/>
    </source>
</evidence>
<dbReference type="Pfam" id="PF08398">
    <property type="entry name" value="Phospholip_A2_4"/>
    <property type="match status" value="1"/>
</dbReference>
<feature type="region of interest" description="Disordered" evidence="17">
    <location>
        <begin position="92"/>
        <end position="169"/>
    </location>
</feature>
<keyword evidence="12" id="KW-0946">Virion</keyword>
<dbReference type="GO" id="GO:0016042">
    <property type="term" value="P:lipid catabolic process"/>
    <property type="evidence" value="ECO:0007669"/>
    <property type="project" value="UniProtKB-KW"/>
</dbReference>
<dbReference type="GO" id="GO:0030430">
    <property type="term" value="C:host cell cytoplasm"/>
    <property type="evidence" value="ECO:0007669"/>
    <property type="project" value="UniProtKB-SubCell"/>
</dbReference>
<evidence type="ECO:0000256" key="15">
    <source>
        <dbReference type="ARBA" id="ARBA00023200"/>
    </source>
</evidence>
<dbReference type="InterPro" id="IPR001403">
    <property type="entry name" value="Parvovirus_coat"/>
</dbReference>
<evidence type="ECO:0000256" key="12">
    <source>
        <dbReference type="ARBA" id="ARBA00022844"/>
    </source>
</evidence>
<comment type="similarity">
    <text evidence="5">Belongs to the parvoviridae capsid protein family.</text>
</comment>
<feature type="domain" description="Coat protein VP1/VP2 Parvovirus" evidence="18">
    <location>
        <begin position="550"/>
        <end position="656"/>
    </location>
</feature>
<evidence type="ECO:0000256" key="13">
    <source>
        <dbReference type="ARBA" id="ARBA00022963"/>
    </source>
</evidence>
<evidence type="ECO:0000256" key="2">
    <source>
        <dbReference type="ARBA" id="ARBA00004147"/>
    </source>
</evidence>
<feature type="domain" description="Phospholipase A2-like" evidence="19">
    <location>
        <begin position="9"/>
        <end position="88"/>
    </location>
</feature>
<dbReference type="GO" id="GO:0005198">
    <property type="term" value="F:structural molecule activity"/>
    <property type="evidence" value="ECO:0007669"/>
    <property type="project" value="InterPro"/>
</dbReference>
<keyword evidence="15" id="KW-1035">Host cytoplasm</keyword>
<evidence type="ECO:0000256" key="9">
    <source>
        <dbReference type="ARBA" id="ARBA00022561"/>
    </source>
</evidence>
<keyword evidence="8" id="KW-1140">T=1 icosahedral capsid protein</keyword>
<name>W8H1C9_9VIRU</name>
<dbReference type="GO" id="GO:0042025">
    <property type="term" value="C:host cell nucleus"/>
    <property type="evidence" value="ECO:0007669"/>
    <property type="project" value="UniProtKB-SubCell"/>
</dbReference>
<dbReference type="GO" id="GO:0004623">
    <property type="term" value="F:phospholipase A2 activity"/>
    <property type="evidence" value="ECO:0007669"/>
    <property type="project" value="UniProtKB-EC"/>
</dbReference>
<dbReference type="SUPFAM" id="SSF88645">
    <property type="entry name" value="ssDNA viruses"/>
    <property type="match status" value="1"/>
</dbReference>
<keyword evidence="10" id="KW-1048">Host nucleus</keyword>
<feature type="compositionally biased region" description="Basic residues" evidence="17">
    <location>
        <begin position="108"/>
        <end position="129"/>
    </location>
</feature>
<dbReference type="EMBL" id="KF025389">
    <property type="protein sequence ID" value="AHK26998.1"/>
    <property type="molecule type" value="Genomic_DNA"/>
</dbReference>
<comment type="subcellular location">
    <subcellularLocation>
        <location evidence="3">Host cytoplasm</location>
    </subcellularLocation>
    <subcellularLocation>
        <location evidence="2">Host nucleus</location>
    </subcellularLocation>
    <subcellularLocation>
        <location evidence="4">Virion</location>
    </subcellularLocation>
</comment>